<name>A0A3B5B7D6_9TELE</name>
<evidence type="ECO:0000256" key="1">
    <source>
        <dbReference type="SAM" id="MobiDB-lite"/>
    </source>
</evidence>
<protein>
    <submittedName>
        <fullName evidence="2">Uncharacterized protein</fullName>
    </submittedName>
</protein>
<feature type="region of interest" description="Disordered" evidence="1">
    <location>
        <begin position="96"/>
        <end position="194"/>
    </location>
</feature>
<dbReference type="STRING" id="144197.ENSSPAP00000021647"/>
<accession>A0A3B5B7D6</accession>
<sequence>SSLSTRSYFVIFPVRTDTSSSVDSLMHFYLNGVMKREQRTRVNMFCLTVFFSLCTEQRQKDREDCLFQRVWFDLADQHDLFYSTGGNRLLRLVGSQSHWEPPEPSSALTKRRPSTRRQRRSEEVNPSDPLRSESHPPHSAKDPKDADHSQPEQDRAGAVSKETITSCDDPLRVLQSKGAVSPVKANIADRADQD</sequence>
<reference evidence="2" key="1">
    <citation type="submission" date="2023-09" db="UniProtKB">
        <authorList>
            <consortium name="Ensembl"/>
        </authorList>
    </citation>
    <scope>IDENTIFICATION</scope>
</reference>
<dbReference type="GeneTree" id="ENSGT00530000069587"/>
<feature type="compositionally biased region" description="Basic and acidic residues" evidence="1">
    <location>
        <begin position="130"/>
        <end position="155"/>
    </location>
</feature>
<dbReference type="AlphaFoldDB" id="A0A3B5B7D6"/>
<proteinExistence type="predicted"/>
<feature type="compositionally biased region" description="Basic residues" evidence="1">
    <location>
        <begin position="109"/>
        <end position="119"/>
    </location>
</feature>
<organism evidence="2">
    <name type="scientific">Stegastes partitus</name>
    <name type="common">bicolor damselfish</name>
    <dbReference type="NCBI Taxonomy" id="144197"/>
    <lineage>
        <taxon>Eukaryota</taxon>
        <taxon>Metazoa</taxon>
        <taxon>Chordata</taxon>
        <taxon>Craniata</taxon>
        <taxon>Vertebrata</taxon>
        <taxon>Euteleostomi</taxon>
        <taxon>Actinopterygii</taxon>
        <taxon>Neopterygii</taxon>
        <taxon>Teleostei</taxon>
        <taxon>Neoteleostei</taxon>
        <taxon>Acanthomorphata</taxon>
        <taxon>Ovalentaria</taxon>
        <taxon>Pomacentridae</taxon>
        <taxon>Stegastes</taxon>
    </lineage>
</organism>
<evidence type="ECO:0000313" key="2">
    <source>
        <dbReference type="Ensembl" id="ENSSPAP00000021647.1"/>
    </source>
</evidence>
<dbReference type="Ensembl" id="ENSSPAT00000021987.1">
    <property type="protein sequence ID" value="ENSSPAP00000021647.1"/>
    <property type="gene ID" value="ENSSPAG00000016329.1"/>
</dbReference>